<name>A0A2B2LD77_BACCE</name>
<organism evidence="1">
    <name type="scientific">Bacillus cereus</name>
    <dbReference type="NCBI Taxonomy" id="1396"/>
    <lineage>
        <taxon>Bacteria</taxon>
        <taxon>Bacillati</taxon>
        <taxon>Bacillota</taxon>
        <taxon>Bacilli</taxon>
        <taxon>Bacillales</taxon>
        <taxon>Bacillaceae</taxon>
        <taxon>Bacillus</taxon>
        <taxon>Bacillus cereus group</taxon>
    </lineage>
</organism>
<protein>
    <submittedName>
        <fullName evidence="1">Phage head-tail adapter protein</fullName>
    </submittedName>
</protein>
<gene>
    <name evidence="1" type="ORF">COK05_24320</name>
</gene>
<dbReference type="AlphaFoldDB" id="A0A2B2LD77"/>
<comment type="caution">
    <text evidence="1">The sequence shown here is derived from an EMBL/GenBank/DDBJ whole genome shotgun (WGS) entry which is preliminary data.</text>
</comment>
<dbReference type="Proteomes" id="UP000224386">
    <property type="component" value="Unassembled WGS sequence"/>
</dbReference>
<evidence type="ECO:0000313" key="1">
    <source>
        <dbReference type="EMBL" id="PFQ42777.1"/>
    </source>
</evidence>
<dbReference type="RefSeq" id="WP_098614575.1">
    <property type="nucleotide sequence ID" value="NZ_NVAP01000049.1"/>
</dbReference>
<accession>A0A2B2LD77</accession>
<dbReference type="EMBL" id="NVAP01000049">
    <property type="protein sequence ID" value="PFQ42777.1"/>
    <property type="molecule type" value="Genomic_DNA"/>
</dbReference>
<proteinExistence type="predicted"/>
<reference evidence="1" key="1">
    <citation type="submission" date="2017-09" db="EMBL/GenBank/DDBJ databases">
        <title>Large-scale bioinformatics analysis of Bacillus genomes uncovers conserved roles of natural products in bacterial physiology.</title>
        <authorList>
            <consortium name="Agbiome Team Llc"/>
            <person name="Bleich R.M."/>
            <person name="Grubbs K.J."/>
            <person name="Santa Maria K.C."/>
            <person name="Allen S.E."/>
            <person name="Farag S."/>
            <person name="Shank E.A."/>
            <person name="Bowers A."/>
        </authorList>
    </citation>
    <scope>NUCLEOTIDE SEQUENCE [LARGE SCALE GENOMIC DNA]</scope>
    <source>
        <strain evidence="1">AFS070861</strain>
    </source>
</reference>
<sequence length="118" mass="13880">MVIEQHRKTFNDGFISVMEYRTIRNATQKIIGRDNVEIIKLRFSELSCREIDIQLVESVGKKLDMKIETLYAPMLKNKDVDSLTIELRGHYYSIIKADRFKNSMYLYLQKVGGQDDTR</sequence>